<dbReference type="EC" id="1.20.4.1" evidence="4 7"/>
<dbReference type="SUPFAM" id="SSF52833">
    <property type="entry name" value="Thioredoxin-like"/>
    <property type="match status" value="1"/>
</dbReference>
<dbReference type="Gene3D" id="3.40.30.10">
    <property type="entry name" value="Glutaredoxin"/>
    <property type="match status" value="1"/>
</dbReference>
<dbReference type="GO" id="GO:0046685">
    <property type="term" value="P:response to arsenic-containing substance"/>
    <property type="evidence" value="ECO:0007669"/>
    <property type="project" value="UniProtKB-KW"/>
</dbReference>
<evidence type="ECO:0000256" key="3">
    <source>
        <dbReference type="ARBA" id="ARBA00023002"/>
    </source>
</evidence>
<dbReference type="InterPro" id="IPR006660">
    <property type="entry name" value="Arsenate_reductase-like"/>
</dbReference>
<keyword evidence="2" id="KW-0059">Arsenical resistance</keyword>
<dbReference type="NCBIfam" id="TIGR00014">
    <property type="entry name" value="arsC"/>
    <property type="match status" value="1"/>
</dbReference>
<dbReference type="PANTHER" id="PTHR30041">
    <property type="entry name" value="ARSENATE REDUCTASE"/>
    <property type="match status" value="1"/>
</dbReference>
<evidence type="ECO:0000256" key="4">
    <source>
        <dbReference type="ARBA" id="ARBA00038969"/>
    </source>
</evidence>
<evidence type="ECO:0000256" key="7">
    <source>
        <dbReference type="RuleBase" id="RU362029"/>
    </source>
</evidence>
<dbReference type="RefSeq" id="WP_154371975.1">
    <property type="nucleotide sequence ID" value="NZ_WKJK01000001.1"/>
</dbReference>
<dbReference type="InterPro" id="IPR036249">
    <property type="entry name" value="Thioredoxin-like_sf"/>
</dbReference>
<reference evidence="8 9" key="1">
    <citation type="submission" date="2019-11" db="EMBL/GenBank/DDBJ databases">
        <title>Novel species isolated from a subtropical stream in China.</title>
        <authorList>
            <person name="Lu H."/>
        </authorList>
    </citation>
    <scope>NUCLEOTIDE SEQUENCE [LARGE SCALE GENOMIC DNA]</scope>
    <source>
        <strain evidence="8 9">FT80W</strain>
    </source>
</reference>
<dbReference type="CDD" id="cd03034">
    <property type="entry name" value="ArsC_ArsC"/>
    <property type="match status" value="1"/>
</dbReference>
<evidence type="ECO:0000256" key="5">
    <source>
        <dbReference type="ARBA" id="ARBA00039879"/>
    </source>
</evidence>
<evidence type="ECO:0000256" key="2">
    <source>
        <dbReference type="ARBA" id="ARBA00022849"/>
    </source>
</evidence>
<dbReference type="EMBL" id="WKJK01000001">
    <property type="protein sequence ID" value="MRW88415.1"/>
    <property type="molecule type" value="Genomic_DNA"/>
</dbReference>
<protein>
    <recommendedName>
        <fullName evidence="5 7">Arsenate reductase</fullName>
        <ecNumber evidence="4 7">1.20.4.1</ecNumber>
    </recommendedName>
</protein>
<dbReference type="PANTHER" id="PTHR30041:SF5">
    <property type="entry name" value="ARSENATE REDUCTASE-RELATED"/>
    <property type="match status" value="1"/>
</dbReference>
<comment type="similarity">
    <text evidence="1 6 7">Belongs to the ArsC family.</text>
</comment>
<dbReference type="AlphaFoldDB" id="A0A6I2KRX3"/>
<proteinExistence type="inferred from homology"/>
<dbReference type="Pfam" id="PF03960">
    <property type="entry name" value="ArsC"/>
    <property type="match status" value="1"/>
</dbReference>
<dbReference type="GO" id="GO:0008794">
    <property type="term" value="F:arsenate reductase (glutaredoxin) activity"/>
    <property type="evidence" value="ECO:0007669"/>
    <property type="project" value="UniProtKB-UniRule"/>
</dbReference>
<evidence type="ECO:0000313" key="8">
    <source>
        <dbReference type="EMBL" id="MRW88415.1"/>
    </source>
</evidence>
<dbReference type="Proteomes" id="UP000433309">
    <property type="component" value="Unassembled WGS sequence"/>
</dbReference>
<name>A0A6I2KRX3_9BURK</name>
<dbReference type="PROSITE" id="PS51353">
    <property type="entry name" value="ARSC"/>
    <property type="match status" value="1"/>
</dbReference>
<sequence length="142" mass="15606">MSVTIYHNPDCGTSRNTLAMIRNAGIEPTIIEYLTTPPTATTLVDLIKAAGLTIREAIRQKGTPYLELGLDSPSVTHQQLIETMVVHPILINRPFVVTPLGTRLCRPSELVLDILPQPQRGAFTKEDGERVVDENGARIKHG</sequence>
<accession>A0A6I2KRX3</accession>
<evidence type="ECO:0000256" key="6">
    <source>
        <dbReference type="PROSITE-ProRule" id="PRU01282"/>
    </source>
</evidence>
<comment type="caution">
    <text evidence="8">The sequence shown here is derived from an EMBL/GenBank/DDBJ whole genome shotgun (WGS) entry which is preliminary data.</text>
</comment>
<keyword evidence="9" id="KW-1185">Reference proteome</keyword>
<dbReference type="InterPro" id="IPR006659">
    <property type="entry name" value="Arsenate_reductase"/>
</dbReference>
<evidence type="ECO:0000256" key="1">
    <source>
        <dbReference type="ARBA" id="ARBA00007198"/>
    </source>
</evidence>
<gene>
    <name evidence="8" type="primary">arsC</name>
    <name evidence="8" type="ORF">GJ699_00255</name>
</gene>
<evidence type="ECO:0000313" key="9">
    <source>
        <dbReference type="Proteomes" id="UP000433309"/>
    </source>
</evidence>
<organism evidence="8 9">
    <name type="scientific">Duganella guangzhouensis</name>
    <dbReference type="NCBI Taxonomy" id="2666084"/>
    <lineage>
        <taxon>Bacteria</taxon>
        <taxon>Pseudomonadati</taxon>
        <taxon>Pseudomonadota</taxon>
        <taxon>Betaproteobacteria</taxon>
        <taxon>Burkholderiales</taxon>
        <taxon>Oxalobacteraceae</taxon>
        <taxon>Telluria group</taxon>
        <taxon>Duganella</taxon>
    </lineage>
</organism>
<keyword evidence="3 7" id="KW-0560">Oxidoreductase</keyword>
<comment type="catalytic activity">
    <reaction evidence="7">
        <text>[glutaredoxin]-dithiol + arsenate + glutathione + H(+) = glutathionyl-S-S-[glutaredoxin] + arsenite + H2O</text>
        <dbReference type="Rhea" id="RHEA:22016"/>
        <dbReference type="Rhea" id="RHEA-COMP:10729"/>
        <dbReference type="Rhea" id="RHEA-COMP:17668"/>
        <dbReference type="ChEBI" id="CHEBI:15377"/>
        <dbReference type="ChEBI" id="CHEBI:15378"/>
        <dbReference type="ChEBI" id="CHEBI:29242"/>
        <dbReference type="ChEBI" id="CHEBI:29950"/>
        <dbReference type="ChEBI" id="CHEBI:48597"/>
        <dbReference type="ChEBI" id="CHEBI:57925"/>
        <dbReference type="ChEBI" id="CHEBI:146199"/>
        <dbReference type="EC" id="1.20.4.1"/>
    </reaction>
</comment>